<feature type="compositionally biased region" description="Low complexity" evidence="1">
    <location>
        <begin position="141"/>
        <end position="150"/>
    </location>
</feature>
<feature type="region of interest" description="Disordered" evidence="1">
    <location>
        <begin position="22"/>
        <end position="91"/>
    </location>
</feature>
<evidence type="ECO:0000313" key="2">
    <source>
        <dbReference type="EMBL" id="KAK3348363.1"/>
    </source>
</evidence>
<evidence type="ECO:0000313" key="3">
    <source>
        <dbReference type="Proteomes" id="UP001278500"/>
    </source>
</evidence>
<protein>
    <submittedName>
        <fullName evidence="2">Uncharacterized protein</fullName>
    </submittedName>
</protein>
<reference evidence="2" key="2">
    <citation type="submission" date="2023-06" db="EMBL/GenBank/DDBJ databases">
        <authorList>
            <consortium name="Lawrence Berkeley National Laboratory"/>
            <person name="Haridas S."/>
            <person name="Hensen N."/>
            <person name="Bonometti L."/>
            <person name="Westerberg I."/>
            <person name="Brannstrom I.O."/>
            <person name="Guillou S."/>
            <person name="Cros-Aarteil S."/>
            <person name="Calhoun S."/>
            <person name="Kuo A."/>
            <person name="Mondo S."/>
            <person name="Pangilinan J."/>
            <person name="Riley R."/>
            <person name="Labutti K."/>
            <person name="Andreopoulos B."/>
            <person name="Lipzen A."/>
            <person name="Chen C."/>
            <person name="Yanf M."/>
            <person name="Daum C."/>
            <person name="Ng V."/>
            <person name="Clum A."/>
            <person name="Steindorff A."/>
            <person name="Ohm R."/>
            <person name="Martin F."/>
            <person name="Silar P."/>
            <person name="Natvig D."/>
            <person name="Lalanne C."/>
            <person name="Gautier V."/>
            <person name="Ament-Velasquez S.L."/>
            <person name="Kruys A."/>
            <person name="Hutchinson M.I."/>
            <person name="Powell A.J."/>
            <person name="Barry K."/>
            <person name="Miller A.N."/>
            <person name="Grigoriev I.V."/>
            <person name="Debuchy R."/>
            <person name="Gladieux P."/>
            <person name="Thoren M.H."/>
            <person name="Johannesson H."/>
        </authorList>
    </citation>
    <scope>NUCLEOTIDE SEQUENCE</scope>
    <source>
        <strain evidence="2">CBS 560.94</strain>
    </source>
</reference>
<sequence>MDRLTQKELDCLLALREMKLAGQSQTATAPGTDNHADQGDSNQPHHMADKEAIQPIAHQGDHDRSQPGSNTSSTPSAATSQTKTKATKTESNQVKWKVPQWIIDEQNSTADFFLRMYEVALPTPKVTSQQSKGRISRLRPRSSSSCAPLTASSSDQKKAFVWYLPLITPGDESDEDDENEEERLNEMIGADAPKCFQLLLYDKDNTNF</sequence>
<dbReference type="Proteomes" id="UP001278500">
    <property type="component" value="Unassembled WGS sequence"/>
</dbReference>
<name>A0AAE0JI70_9PEZI</name>
<feature type="compositionally biased region" description="Polar residues" evidence="1">
    <location>
        <begin position="22"/>
        <end position="31"/>
    </location>
</feature>
<accession>A0AAE0JI70</accession>
<gene>
    <name evidence="2" type="ORF">B0H65DRAFT_441886</name>
</gene>
<proteinExistence type="predicted"/>
<dbReference type="AlphaFoldDB" id="A0AAE0JI70"/>
<evidence type="ECO:0000256" key="1">
    <source>
        <dbReference type="SAM" id="MobiDB-lite"/>
    </source>
</evidence>
<dbReference type="RefSeq" id="XP_062683445.1">
    <property type="nucleotide sequence ID" value="XM_062825551.1"/>
</dbReference>
<reference evidence="2" key="1">
    <citation type="journal article" date="2023" name="Mol. Phylogenet. Evol.">
        <title>Genome-scale phylogeny and comparative genomics of the fungal order Sordariales.</title>
        <authorList>
            <person name="Hensen N."/>
            <person name="Bonometti L."/>
            <person name="Westerberg I."/>
            <person name="Brannstrom I.O."/>
            <person name="Guillou S."/>
            <person name="Cros-Aarteil S."/>
            <person name="Calhoun S."/>
            <person name="Haridas S."/>
            <person name="Kuo A."/>
            <person name="Mondo S."/>
            <person name="Pangilinan J."/>
            <person name="Riley R."/>
            <person name="LaButti K."/>
            <person name="Andreopoulos B."/>
            <person name="Lipzen A."/>
            <person name="Chen C."/>
            <person name="Yan M."/>
            <person name="Daum C."/>
            <person name="Ng V."/>
            <person name="Clum A."/>
            <person name="Steindorff A."/>
            <person name="Ohm R.A."/>
            <person name="Martin F."/>
            <person name="Silar P."/>
            <person name="Natvig D.O."/>
            <person name="Lalanne C."/>
            <person name="Gautier V."/>
            <person name="Ament-Velasquez S.L."/>
            <person name="Kruys A."/>
            <person name="Hutchinson M.I."/>
            <person name="Powell A.J."/>
            <person name="Barry K."/>
            <person name="Miller A.N."/>
            <person name="Grigoriev I.V."/>
            <person name="Debuchy R."/>
            <person name="Gladieux P."/>
            <person name="Hiltunen Thoren M."/>
            <person name="Johannesson H."/>
        </authorList>
    </citation>
    <scope>NUCLEOTIDE SEQUENCE</scope>
    <source>
        <strain evidence="2">CBS 560.94</strain>
    </source>
</reference>
<dbReference type="EMBL" id="JAUEPP010000003">
    <property type="protein sequence ID" value="KAK3348363.1"/>
    <property type="molecule type" value="Genomic_DNA"/>
</dbReference>
<comment type="caution">
    <text evidence="2">The sequence shown here is derived from an EMBL/GenBank/DDBJ whole genome shotgun (WGS) entry which is preliminary data.</text>
</comment>
<dbReference type="GeneID" id="87862705"/>
<feature type="compositionally biased region" description="Low complexity" evidence="1">
    <location>
        <begin position="69"/>
        <end position="84"/>
    </location>
</feature>
<organism evidence="2 3">
    <name type="scientific">Neurospora tetraspora</name>
    <dbReference type="NCBI Taxonomy" id="94610"/>
    <lineage>
        <taxon>Eukaryota</taxon>
        <taxon>Fungi</taxon>
        <taxon>Dikarya</taxon>
        <taxon>Ascomycota</taxon>
        <taxon>Pezizomycotina</taxon>
        <taxon>Sordariomycetes</taxon>
        <taxon>Sordariomycetidae</taxon>
        <taxon>Sordariales</taxon>
        <taxon>Sordariaceae</taxon>
        <taxon>Neurospora</taxon>
    </lineage>
</organism>
<feature type="region of interest" description="Disordered" evidence="1">
    <location>
        <begin position="124"/>
        <end position="150"/>
    </location>
</feature>
<keyword evidence="3" id="KW-1185">Reference proteome</keyword>